<evidence type="ECO:0000256" key="5">
    <source>
        <dbReference type="SAM" id="Phobius"/>
    </source>
</evidence>
<evidence type="ECO:0000313" key="6">
    <source>
        <dbReference type="EMBL" id="CDS13522.1"/>
    </source>
</evidence>
<dbReference type="GO" id="GO:0016020">
    <property type="term" value="C:membrane"/>
    <property type="evidence" value="ECO:0007669"/>
    <property type="project" value="UniProtKB-SubCell"/>
</dbReference>
<dbReference type="InterPro" id="IPR059112">
    <property type="entry name" value="CysZ/EI24"/>
</dbReference>
<reference evidence="6" key="1">
    <citation type="journal article" date="2014" name="Genome Announc.">
        <title>De novo whole-genome sequence and genome annotation of Lichtheimia ramosa.</title>
        <authorList>
            <person name="Linde J."/>
            <person name="Schwartze V."/>
            <person name="Binder U."/>
            <person name="Lass-Florl C."/>
            <person name="Voigt K."/>
            <person name="Horn F."/>
        </authorList>
    </citation>
    <scope>NUCLEOTIDE SEQUENCE</scope>
    <source>
        <strain evidence="6">JMRC FSU:6197</strain>
    </source>
</reference>
<feature type="transmembrane region" description="Helical" evidence="5">
    <location>
        <begin position="81"/>
        <end position="100"/>
    </location>
</feature>
<name>A0A077X3E9_9FUNG</name>
<keyword evidence="3 5" id="KW-1133">Transmembrane helix</keyword>
<sequence>MATTTQSPAQSHWTYFLNGIEQASNWSKTLILFYSSTTVQQNMVKALVLNGLIFLGGLLILETFYNEPTHRFLGCSYANLLGYPMYFLLLAINGKFYTPIAEKTFQVQAKNNPRVKGSTNIVQSMASTIYTVIFYINCSVFAALLRIFIPQIGTALALLMNCAVMAYYSFEYKWLYMGWTLEQRLVYVEEHWAFFLGFGMPITVLTFFLSTLHSGAIFGLIYPSFVIMAMMATPKPASPYGQPLASGKGAQSHWMLPNRIPIFFGVRKLNDAVIALVKVFGGVHAAPIVSEKQKMTKID</sequence>
<keyword evidence="2 5" id="KW-0812">Transmembrane</keyword>
<gene>
    <name evidence="6" type="ORF">LRAMOSA05698</name>
</gene>
<dbReference type="Pfam" id="PF07264">
    <property type="entry name" value="EI24"/>
    <property type="match status" value="1"/>
</dbReference>
<feature type="transmembrane region" description="Helical" evidence="5">
    <location>
        <begin position="148"/>
        <end position="170"/>
    </location>
</feature>
<evidence type="ECO:0000256" key="2">
    <source>
        <dbReference type="ARBA" id="ARBA00022692"/>
    </source>
</evidence>
<keyword evidence="4 5" id="KW-0472">Membrane</keyword>
<feature type="transmembrane region" description="Helical" evidence="5">
    <location>
        <begin position="43"/>
        <end position="61"/>
    </location>
</feature>
<dbReference type="GO" id="GO:0005783">
    <property type="term" value="C:endoplasmic reticulum"/>
    <property type="evidence" value="ECO:0007669"/>
    <property type="project" value="TreeGrafter"/>
</dbReference>
<dbReference type="PANTHER" id="PTHR21389">
    <property type="entry name" value="P53 INDUCED PROTEIN"/>
    <property type="match status" value="1"/>
</dbReference>
<dbReference type="EMBL" id="LK023379">
    <property type="protein sequence ID" value="CDS13522.1"/>
    <property type="molecule type" value="Genomic_DNA"/>
</dbReference>
<feature type="transmembrane region" description="Helical" evidence="5">
    <location>
        <begin position="121"/>
        <end position="142"/>
    </location>
</feature>
<evidence type="ECO:0000256" key="1">
    <source>
        <dbReference type="ARBA" id="ARBA00004141"/>
    </source>
</evidence>
<dbReference type="OrthoDB" id="266518at2759"/>
<dbReference type="AlphaFoldDB" id="A0A077X3E9"/>
<evidence type="ECO:0000256" key="3">
    <source>
        <dbReference type="ARBA" id="ARBA00022989"/>
    </source>
</evidence>
<protein>
    <submittedName>
        <fullName evidence="6">Uncharacterized protein</fullName>
    </submittedName>
</protein>
<proteinExistence type="predicted"/>
<accession>A0A077X3E9</accession>
<dbReference type="PANTHER" id="PTHR21389:SF0">
    <property type="entry name" value="ETOPOSIDE-INDUCED PROTEIN 2.4 HOMOLOG"/>
    <property type="match status" value="1"/>
</dbReference>
<dbReference type="GO" id="GO:0016236">
    <property type="term" value="P:macroautophagy"/>
    <property type="evidence" value="ECO:0007669"/>
    <property type="project" value="TreeGrafter"/>
</dbReference>
<feature type="transmembrane region" description="Helical" evidence="5">
    <location>
        <begin position="191"/>
        <end position="209"/>
    </location>
</feature>
<evidence type="ECO:0000256" key="4">
    <source>
        <dbReference type="ARBA" id="ARBA00023136"/>
    </source>
</evidence>
<comment type="subcellular location">
    <subcellularLocation>
        <location evidence="1">Membrane</location>
        <topology evidence="1">Multi-pass membrane protein</topology>
    </subcellularLocation>
</comment>
<organism evidence="6">
    <name type="scientific">Lichtheimia ramosa</name>
    <dbReference type="NCBI Taxonomy" id="688394"/>
    <lineage>
        <taxon>Eukaryota</taxon>
        <taxon>Fungi</taxon>
        <taxon>Fungi incertae sedis</taxon>
        <taxon>Mucoromycota</taxon>
        <taxon>Mucoromycotina</taxon>
        <taxon>Mucoromycetes</taxon>
        <taxon>Mucorales</taxon>
        <taxon>Lichtheimiaceae</taxon>
        <taxon>Lichtheimia</taxon>
    </lineage>
</organism>